<evidence type="ECO:0000259" key="1">
    <source>
        <dbReference type="Pfam" id="PF05076"/>
    </source>
</evidence>
<feature type="domain" description="Suppressor of fused-like" evidence="1">
    <location>
        <begin position="203"/>
        <end position="330"/>
    </location>
</feature>
<evidence type="ECO:0000313" key="2">
    <source>
        <dbReference type="EMBL" id="NSL90181.1"/>
    </source>
</evidence>
<dbReference type="OrthoDB" id="333049at2"/>
<sequence length="332" mass="37064">MDPVMLIEQANNRGTLYAVVEQDDRVAYFYLYPSELFTNKYSPRPCWLRNLKAAPHKKDVQAMREGMAPMLEAAWCSHPEGKEPLEADRIEIVWTEEGDGAALLYDGALLGVIPGWTLYSDERAVAYATDCTGADDNSIVFPLGTPATNTLHAKVEKAAAFWKEWSDETNQAWGMLQPQYLHAYEAVLGETTKYYAIDGDQWPPMGLARFENNETVYLITLGMSIRPMPVIEIFYNDNAPAFRRAELAMAFPKKDFPEEQIMEVAATISGLADRPWKTLSWFGAGHTVGVSALPEPYNSLLLSAPAATDPAIAMPVVYGDPVNLYWLTPVQR</sequence>
<dbReference type="EMBL" id="RIAR02000001">
    <property type="protein sequence ID" value="NSL90181.1"/>
    <property type="molecule type" value="Genomic_DNA"/>
</dbReference>
<name>A0A433WLD1_9BACT</name>
<dbReference type="Pfam" id="PF05076">
    <property type="entry name" value="SUFU"/>
    <property type="match status" value="1"/>
</dbReference>
<dbReference type="Proteomes" id="UP000281028">
    <property type="component" value="Unassembled WGS sequence"/>
</dbReference>
<comment type="caution">
    <text evidence="2">The sequence shown here is derived from an EMBL/GenBank/DDBJ whole genome shotgun (WGS) entry which is preliminary data.</text>
</comment>
<reference evidence="2" key="1">
    <citation type="submission" date="2020-05" db="EMBL/GenBank/DDBJ databases">
        <title>Chitinophaga laudate sp. nov., isolated from a tropical peat swamp.</title>
        <authorList>
            <person name="Goh C.B.S."/>
            <person name="Lee M.S."/>
            <person name="Parimannan S."/>
            <person name="Pasbakhsh P."/>
            <person name="Yule C.M."/>
            <person name="Rajandas H."/>
            <person name="Loke S."/>
            <person name="Croft L."/>
            <person name="Tan J.B.L."/>
        </authorList>
    </citation>
    <scope>NUCLEOTIDE SEQUENCE</scope>
    <source>
        <strain evidence="2">Mgbs1</strain>
    </source>
</reference>
<keyword evidence="3" id="KW-1185">Reference proteome</keyword>
<organism evidence="2 3">
    <name type="scientific">Chitinophaga solisilvae</name>
    <dbReference type="NCBI Taxonomy" id="1233460"/>
    <lineage>
        <taxon>Bacteria</taxon>
        <taxon>Pseudomonadati</taxon>
        <taxon>Bacteroidota</taxon>
        <taxon>Chitinophagia</taxon>
        <taxon>Chitinophagales</taxon>
        <taxon>Chitinophagaceae</taxon>
        <taxon>Chitinophaga</taxon>
    </lineage>
</organism>
<dbReference type="AlphaFoldDB" id="A0A433WLD1"/>
<proteinExistence type="predicted"/>
<gene>
    <name evidence="2" type="ORF">ECE50_025325</name>
</gene>
<accession>A0A433WLD1</accession>
<protein>
    <submittedName>
        <fullName evidence="2">Suppressor of fused domain protein</fullName>
    </submittedName>
</protein>
<evidence type="ECO:0000313" key="3">
    <source>
        <dbReference type="Proteomes" id="UP000281028"/>
    </source>
</evidence>
<dbReference type="InterPro" id="IPR020941">
    <property type="entry name" value="SUFU-like_domain"/>
</dbReference>